<dbReference type="Gene3D" id="1.10.10.10">
    <property type="entry name" value="Winged helix-like DNA-binding domain superfamily/Winged helix DNA-binding domain"/>
    <property type="match status" value="1"/>
</dbReference>
<dbReference type="InterPro" id="IPR036388">
    <property type="entry name" value="WH-like_DNA-bd_sf"/>
</dbReference>
<dbReference type="PANTHER" id="PTHR34294">
    <property type="entry name" value="TRANSCRIPTIONAL REGULATOR-RELATED"/>
    <property type="match status" value="1"/>
</dbReference>
<comment type="similarity">
    <text evidence="1">Belongs to the SorC transcriptional regulatory family.</text>
</comment>
<evidence type="ECO:0000313" key="7">
    <source>
        <dbReference type="EMBL" id="MDV5087855.1"/>
    </source>
</evidence>
<sequence>MNELIEIYKRIAPELMDVVEERYVLLNHISYSQPVGRRMLSGLSKLSERIVRSHVELMKDNGLVEFTQQGMVLSEEGKALLPKLGSALHELNKINELEVLIQQALQLDKVVITSGDGQTMLKQLGFTAAKELQDIMEAHDIIAVSGGSTMAAMADAMPQKKIQPTVIPARGGIGERVEYQANVIAAVLAEQLQGNYKMLHLPDGLSEDSLKVLLQMEPQIKEIEELSNETDILIFGIGQAMHMANQRHLSKELKDYLEQKQAVGEALGHYCTMDGDIVYASNNVGITLESIKDIPHVIAVAGGREKSMAIIGIMRACKKGMLIIDDKAAEGIAEILQLR</sequence>
<dbReference type="InterPro" id="IPR051054">
    <property type="entry name" value="SorC_transcr_regulators"/>
</dbReference>
<keyword evidence="8" id="KW-1185">Reference proteome</keyword>
<dbReference type="InterPro" id="IPR036390">
    <property type="entry name" value="WH_DNA-bd_sf"/>
</dbReference>
<organism evidence="7 8">
    <name type="scientific">Veillonella absiana</name>
    <dbReference type="NCBI Taxonomy" id="3079305"/>
    <lineage>
        <taxon>Bacteria</taxon>
        <taxon>Bacillati</taxon>
        <taxon>Bacillota</taxon>
        <taxon>Negativicutes</taxon>
        <taxon>Veillonellales</taxon>
        <taxon>Veillonellaceae</taxon>
        <taxon>Veillonella</taxon>
    </lineage>
</organism>
<accession>A0ABU3Z7G4</accession>
<dbReference type="InterPro" id="IPR048715">
    <property type="entry name" value="CggR_N"/>
</dbReference>
<reference evidence="7 8" key="1">
    <citation type="submission" date="2023-10" db="EMBL/GenBank/DDBJ databases">
        <title>Veillonella sp. nov., isolated from a pig farm feces dump.</title>
        <authorList>
            <person name="Chang Y.-H."/>
        </authorList>
    </citation>
    <scope>NUCLEOTIDE SEQUENCE [LARGE SCALE GENOMIC DNA]</scope>
    <source>
        <strain evidence="7 8">YH-vei2233</strain>
    </source>
</reference>
<comment type="caution">
    <text evidence="7">The sequence shown here is derived from an EMBL/GenBank/DDBJ whole genome shotgun (WGS) entry which is preliminary data.</text>
</comment>
<dbReference type="SUPFAM" id="SSF46785">
    <property type="entry name" value="Winged helix' DNA-binding domain"/>
    <property type="match status" value="1"/>
</dbReference>
<evidence type="ECO:0000256" key="3">
    <source>
        <dbReference type="ARBA" id="ARBA00023125"/>
    </source>
</evidence>
<feature type="domain" description="CggR N-terminal DNA binding" evidence="6">
    <location>
        <begin position="18"/>
        <end position="85"/>
    </location>
</feature>
<evidence type="ECO:0000256" key="4">
    <source>
        <dbReference type="ARBA" id="ARBA00023163"/>
    </source>
</evidence>
<dbReference type="InterPro" id="IPR037171">
    <property type="entry name" value="NagB/RpiA_transferase-like"/>
</dbReference>
<keyword evidence="2" id="KW-0805">Transcription regulation</keyword>
<dbReference type="InterPro" id="IPR007324">
    <property type="entry name" value="Sugar-bd_dom_put"/>
</dbReference>
<evidence type="ECO:0000259" key="5">
    <source>
        <dbReference type="Pfam" id="PF04198"/>
    </source>
</evidence>
<evidence type="ECO:0000256" key="1">
    <source>
        <dbReference type="ARBA" id="ARBA00010466"/>
    </source>
</evidence>
<dbReference type="Pfam" id="PF04198">
    <property type="entry name" value="Sugar-bind"/>
    <property type="match status" value="1"/>
</dbReference>
<dbReference type="SUPFAM" id="SSF100950">
    <property type="entry name" value="NagB/RpiA/CoA transferase-like"/>
    <property type="match status" value="1"/>
</dbReference>
<evidence type="ECO:0000313" key="8">
    <source>
        <dbReference type="Proteomes" id="UP001272515"/>
    </source>
</evidence>
<dbReference type="EMBL" id="JAWJZB010000003">
    <property type="protein sequence ID" value="MDV5087855.1"/>
    <property type="molecule type" value="Genomic_DNA"/>
</dbReference>
<dbReference type="Pfam" id="PF21715">
    <property type="entry name" value="CggR_N"/>
    <property type="match status" value="1"/>
</dbReference>
<dbReference type="PANTHER" id="PTHR34294:SF5">
    <property type="entry name" value="CENTRAL GLYCOLYTIC GENES REGULATOR"/>
    <property type="match status" value="1"/>
</dbReference>
<keyword evidence="3" id="KW-0238">DNA-binding</keyword>
<evidence type="ECO:0000256" key="2">
    <source>
        <dbReference type="ARBA" id="ARBA00023015"/>
    </source>
</evidence>
<keyword evidence="4" id="KW-0804">Transcription</keyword>
<protein>
    <submittedName>
        <fullName evidence="7">Sugar-binding domain-containing protein</fullName>
    </submittedName>
</protein>
<feature type="domain" description="Sugar-binding" evidence="5">
    <location>
        <begin position="91"/>
        <end position="332"/>
    </location>
</feature>
<evidence type="ECO:0000259" key="6">
    <source>
        <dbReference type="Pfam" id="PF21715"/>
    </source>
</evidence>
<gene>
    <name evidence="7" type="ORF">RVY80_03205</name>
</gene>
<name>A0ABU3Z7G4_9FIRM</name>
<dbReference type="RefSeq" id="WP_295191022.1">
    <property type="nucleotide sequence ID" value="NZ_JAWJZA010000001.1"/>
</dbReference>
<dbReference type="Gene3D" id="3.40.50.1360">
    <property type="match status" value="1"/>
</dbReference>
<dbReference type="Proteomes" id="UP001272515">
    <property type="component" value="Unassembled WGS sequence"/>
</dbReference>
<proteinExistence type="inferred from homology"/>